<dbReference type="InterPro" id="IPR050963">
    <property type="entry name" value="Sirohydro_Cobaltochel/CbiX"/>
</dbReference>
<dbReference type="EMBL" id="UOFZ01000177">
    <property type="protein sequence ID" value="VAX14544.1"/>
    <property type="molecule type" value="Genomic_DNA"/>
</dbReference>
<dbReference type="EC" id="4.99.1.3" evidence="3"/>
<keyword evidence="1" id="KW-0479">Metal-binding</keyword>
<gene>
    <name evidence="3" type="ORF">MNBD_GAMMA24-2806</name>
</gene>
<reference evidence="3" key="1">
    <citation type="submission" date="2018-06" db="EMBL/GenBank/DDBJ databases">
        <authorList>
            <person name="Zhirakovskaya E."/>
        </authorList>
    </citation>
    <scope>NUCLEOTIDE SEQUENCE</scope>
</reference>
<protein>
    <submittedName>
        <fullName evidence="3">Sirohydrochlorin cobaltochelatase CbiX(Long)</fullName>
        <ecNumber evidence="3">4.99.1.3</ecNumber>
    </submittedName>
</protein>
<dbReference type="PANTHER" id="PTHR33542">
    <property type="entry name" value="SIROHYDROCHLORIN FERROCHELATASE, CHLOROPLASTIC"/>
    <property type="match status" value="1"/>
</dbReference>
<accession>A0A3B1BRR9</accession>
<sequence>MNSTILLVGHGSRNSEGNREVERFSSLWQEQHPDWHIETCFIEFAEVLLDTGLDNAARHAAKNGNTVIVVPLILNAAGHVKMEIPQFIEQARLRHPGIQFIYARHLGAEESILDILRRNLAKVMTALDVPDPKTTGVILLGRGSSDRVANGEVAKMARWLYEEQEHERVDIAFTGITYPRLERIVQQQVTLGMTQIAVLPYYLFTGTLIERIRRQVVRLQRQYPQLAIECGDYFGFEKEIYDLLDKRVMQAAGEHPEIESAMMECDGCQYRSMNSGHEHHHDH</sequence>
<evidence type="ECO:0000313" key="3">
    <source>
        <dbReference type="EMBL" id="VAX14544.1"/>
    </source>
</evidence>
<dbReference type="GO" id="GO:0046872">
    <property type="term" value="F:metal ion binding"/>
    <property type="evidence" value="ECO:0007669"/>
    <property type="project" value="UniProtKB-KW"/>
</dbReference>
<dbReference type="Gene3D" id="3.40.50.1400">
    <property type="match status" value="2"/>
</dbReference>
<dbReference type="Pfam" id="PF01903">
    <property type="entry name" value="CbiX"/>
    <property type="match status" value="2"/>
</dbReference>
<dbReference type="PANTHER" id="PTHR33542:SF3">
    <property type="entry name" value="SIROHYDROCHLORIN FERROCHELATASE, CHLOROPLASTIC"/>
    <property type="match status" value="1"/>
</dbReference>
<dbReference type="CDD" id="cd03414">
    <property type="entry name" value="CbiX_SirB_C"/>
    <property type="match status" value="1"/>
</dbReference>
<dbReference type="CDD" id="cd03416">
    <property type="entry name" value="CbiX_SirB_N"/>
    <property type="match status" value="1"/>
</dbReference>
<dbReference type="InterPro" id="IPR002762">
    <property type="entry name" value="CbiX-like"/>
</dbReference>
<evidence type="ECO:0000256" key="2">
    <source>
        <dbReference type="ARBA" id="ARBA00023239"/>
    </source>
</evidence>
<dbReference type="AlphaFoldDB" id="A0A3B1BRR9"/>
<proteinExistence type="predicted"/>
<organism evidence="3">
    <name type="scientific">hydrothermal vent metagenome</name>
    <dbReference type="NCBI Taxonomy" id="652676"/>
    <lineage>
        <taxon>unclassified sequences</taxon>
        <taxon>metagenomes</taxon>
        <taxon>ecological metagenomes</taxon>
    </lineage>
</organism>
<evidence type="ECO:0000256" key="1">
    <source>
        <dbReference type="ARBA" id="ARBA00022723"/>
    </source>
</evidence>
<dbReference type="SUPFAM" id="SSF53800">
    <property type="entry name" value="Chelatase"/>
    <property type="match status" value="1"/>
</dbReference>
<name>A0A3B1BRR9_9ZZZZ</name>
<keyword evidence="2 3" id="KW-0456">Lyase</keyword>
<dbReference type="GO" id="GO:0016852">
    <property type="term" value="F:sirohydrochlorin cobaltochelatase activity"/>
    <property type="evidence" value="ECO:0007669"/>
    <property type="project" value="UniProtKB-EC"/>
</dbReference>